<evidence type="ECO:0000313" key="1">
    <source>
        <dbReference type="EMBL" id="GIY66022.1"/>
    </source>
</evidence>
<keyword evidence="2" id="KW-1185">Reference proteome</keyword>
<reference evidence="1 2" key="1">
    <citation type="submission" date="2021-06" db="EMBL/GenBank/DDBJ databases">
        <title>Caerostris darwini draft genome.</title>
        <authorList>
            <person name="Kono N."/>
            <person name="Arakawa K."/>
        </authorList>
    </citation>
    <scope>NUCLEOTIDE SEQUENCE [LARGE SCALE GENOMIC DNA]</scope>
</reference>
<accession>A0AAV4V717</accession>
<protein>
    <submittedName>
        <fullName evidence="1">Uncharacterized protein</fullName>
    </submittedName>
</protein>
<organism evidence="1 2">
    <name type="scientific">Caerostris darwini</name>
    <dbReference type="NCBI Taxonomy" id="1538125"/>
    <lineage>
        <taxon>Eukaryota</taxon>
        <taxon>Metazoa</taxon>
        <taxon>Ecdysozoa</taxon>
        <taxon>Arthropoda</taxon>
        <taxon>Chelicerata</taxon>
        <taxon>Arachnida</taxon>
        <taxon>Araneae</taxon>
        <taxon>Araneomorphae</taxon>
        <taxon>Entelegynae</taxon>
        <taxon>Araneoidea</taxon>
        <taxon>Araneidae</taxon>
        <taxon>Caerostris</taxon>
    </lineage>
</organism>
<proteinExistence type="predicted"/>
<evidence type="ECO:0000313" key="2">
    <source>
        <dbReference type="Proteomes" id="UP001054837"/>
    </source>
</evidence>
<dbReference type="Proteomes" id="UP001054837">
    <property type="component" value="Unassembled WGS sequence"/>
</dbReference>
<dbReference type="AlphaFoldDB" id="A0AAV4V717"/>
<comment type="caution">
    <text evidence="1">The sequence shown here is derived from an EMBL/GenBank/DDBJ whole genome shotgun (WGS) entry which is preliminary data.</text>
</comment>
<name>A0AAV4V717_9ARAC</name>
<gene>
    <name evidence="1" type="ORF">CDAR_454301</name>
</gene>
<sequence>MSYLKEIFQPCRHFGDPLSRRFHKTPPMQSHKTLPSALLPPSCRENETIPVRPERLSTNGECFLQTHFCSRPRPTVIRPFMWSLADLVHNGQGDAGT</sequence>
<dbReference type="EMBL" id="BPLQ01012517">
    <property type="protein sequence ID" value="GIY66022.1"/>
    <property type="molecule type" value="Genomic_DNA"/>
</dbReference>